<dbReference type="InterPro" id="IPR009269">
    <property type="entry name" value="NKAP_C"/>
</dbReference>
<dbReference type="PROSITE" id="PS50157">
    <property type="entry name" value="ZINC_FINGER_C2H2_2"/>
    <property type="match status" value="6"/>
</dbReference>
<evidence type="ECO:0000313" key="20">
    <source>
        <dbReference type="Proteomes" id="UP001159641"/>
    </source>
</evidence>
<keyword evidence="7" id="KW-0862">Zinc</keyword>
<dbReference type="GO" id="GO:0003682">
    <property type="term" value="F:chromatin binding"/>
    <property type="evidence" value="ECO:0007669"/>
    <property type="project" value="InterPro"/>
</dbReference>
<dbReference type="InterPro" id="IPR050331">
    <property type="entry name" value="Zinc_finger"/>
</dbReference>
<feature type="domain" description="C2H2-type" evidence="17">
    <location>
        <begin position="433"/>
        <end position="460"/>
    </location>
</feature>
<dbReference type="SMART" id="SM00349">
    <property type="entry name" value="KRAB"/>
    <property type="match status" value="1"/>
</dbReference>
<proteinExistence type="inferred from homology"/>
<evidence type="ECO:0000256" key="14">
    <source>
        <dbReference type="PROSITE-ProRule" id="PRU00042"/>
    </source>
</evidence>
<organism evidence="19 20">
    <name type="scientific">Eschrichtius robustus</name>
    <name type="common">California gray whale</name>
    <name type="synonym">Eschrichtius gibbosus</name>
    <dbReference type="NCBI Taxonomy" id="9764"/>
    <lineage>
        <taxon>Eukaryota</taxon>
        <taxon>Metazoa</taxon>
        <taxon>Chordata</taxon>
        <taxon>Craniata</taxon>
        <taxon>Vertebrata</taxon>
        <taxon>Euteleostomi</taxon>
        <taxon>Mammalia</taxon>
        <taxon>Eutheria</taxon>
        <taxon>Laurasiatheria</taxon>
        <taxon>Artiodactyla</taxon>
        <taxon>Whippomorpha</taxon>
        <taxon>Cetacea</taxon>
        <taxon>Mysticeti</taxon>
        <taxon>Eschrichtiidae</taxon>
        <taxon>Eschrichtius</taxon>
    </lineage>
</organism>
<dbReference type="InterPro" id="IPR038269">
    <property type="entry name" value="SCAN_sf"/>
</dbReference>
<evidence type="ECO:0000256" key="9">
    <source>
        <dbReference type="ARBA" id="ARBA00023015"/>
    </source>
</evidence>
<feature type="compositionally biased region" description="Basic and acidic residues" evidence="16">
    <location>
        <begin position="663"/>
        <end position="685"/>
    </location>
</feature>
<evidence type="ECO:0000259" key="18">
    <source>
        <dbReference type="PROSITE" id="PS50804"/>
    </source>
</evidence>
<dbReference type="GO" id="GO:0003677">
    <property type="term" value="F:DNA binding"/>
    <property type="evidence" value="ECO:0007669"/>
    <property type="project" value="UniProtKB-KW"/>
</dbReference>
<dbReference type="SMART" id="SM00431">
    <property type="entry name" value="SCAN"/>
    <property type="match status" value="1"/>
</dbReference>
<dbReference type="FunFam" id="1.10.4020.10:FF:000001">
    <property type="entry name" value="zinc finger protein 263 isoform X1"/>
    <property type="match status" value="1"/>
</dbReference>
<feature type="domain" description="C2H2-type" evidence="17">
    <location>
        <begin position="488"/>
        <end position="515"/>
    </location>
</feature>
<dbReference type="EMBL" id="JAIQCJ010000303">
    <property type="protein sequence ID" value="KAJ8796845.1"/>
    <property type="molecule type" value="Genomic_DNA"/>
</dbReference>
<protein>
    <recommendedName>
        <fullName evidence="13">Zinc finger protein 307</fullName>
    </recommendedName>
</protein>
<comment type="similarity">
    <text evidence="2">Belongs to the krueppel C2H2-type zinc-finger protein family.</text>
</comment>
<dbReference type="PANTHER" id="PTHR16515">
    <property type="entry name" value="PR DOMAIN ZINC FINGER PROTEIN"/>
    <property type="match status" value="1"/>
</dbReference>
<dbReference type="FunFam" id="3.30.160.60:FF:001333">
    <property type="entry name" value="Zinc finger with KRAB and SCAN domains 4"/>
    <property type="match status" value="1"/>
</dbReference>
<dbReference type="Gene3D" id="3.30.160.60">
    <property type="entry name" value="Classic Zinc Finger"/>
    <property type="match status" value="6"/>
</dbReference>
<dbReference type="SUPFAM" id="SSF109640">
    <property type="entry name" value="KRAB domain (Kruppel-associated box)"/>
    <property type="match status" value="1"/>
</dbReference>
<dbReference type="InterPro" id="IPR036236">
    <property type="entry name" value="Znf_C2H2_sf"/>
</dbReference>
<evidence type="ECO:0000256" key="16">
    <source>
        <dbReference type="SAM" id="MobiDB-lite"/>
    </source>
</evidence>
<dbReference type="FunFam" id="3.30.160.60:FF:000295">
    <property type="entry name" value="zinc finger protein 19"/>
    <property type="match status" value="1"/>
</dbReference>
<keyword evidence="11" id="KW-0804">Transcription</keyword>
<dbReference type="FunFam" id="3.30.160.60:FF:001178">
    <property type="entry name" value="zinc finger protein 287"/>
    <property type="match status" value="1"/>
</dbReference>
<dbReference type="InterPro" id="IPR001909">
    <property type="entry name" value="KRAB"/>
</dbReference>
<feature type="domain" description="C2H2-type" evidence="17">
    <location>
        <begin position="377"/>
        <end position="404"/>
    </location>
</feature>
<evidence type="ECO:0000256" key="7">
    <source>
        <dbReference type="ARBA" id="ARBA00022833"/>
    </source>
</evidence>
<evidence type="ECO:0000259" key="17">
    <source>
        <dbReference type="PROSITE" id="PS50157"/>
    </source>
</evidence>
<dbReference type="InterPro" id="IPR036051">
    <property type="entry name" value="KRAB_dom_sf"/>
</dbReference>
<name>A0AB34I0P8_ESCRO</name>
<dbReference type="Proteomes" id="UP001159641">
    <property type="component" value="Unassembled WGS sequence"/>
</dbReference>
<dbReference type="SMART" id="SM00355">
    <property type="entry name" value="ZnF_C2H2"/>
    <property type="match status" value="6"/>
</dbReference>
<dbReference type="SUPFAM" id="SSF47353">
    <property type="entry name" value="Retrovirus capsid dimerization domain-like"/>
    <property type="match status" value="1"/>
</dbReference>
<evidence type="ECO:0000256" key="6">
    <source>
        <dbReference type="ARBA" id="ARBA00022771"/>
    </source>
</evidence>
<feature type="domain" description="C2H2-type" evidence="17">
    <location>
        <begin position="349"/>
        <end position="376"/>
    </location>
</feature>
<evidence type="ECO:0000256" key="3">
    <source>
        <dbReference type="ARBA" id="ARBA00022499"/>
    </source>
</evidence>
<dbReference type="FunFam" id="3.30.160.60:FF:002254">
    <property type="entry name" value="Zinc finger protein 540"/>
    <property type="match status" value="1"/>
</dbReference>
<feature type="compositionally biased region" description="Basic residues" evidence="16">
    <location>
        <begin position="308"/>
        <end position="320"/>
    </location>
</feature>
<keyword evidence="9" id="KW-0805">Transcription regulation</keyword>
<accession>A0AB34I0P8</accession>
<dbReference type="GO" id="GO:0005654">
    <property type="term" value="C:nucleoplasm"/>
    <property type="evidence" value="ECO:0007669"/>
    <property type="project" value="UniProtKB-ARBA"/>
</dbReference>
<reference evidence="19 20" key="1">
    <citation type="submission" date="2022-11" db="EMBL/GenBank/DDBJ databases">
        <title>Whole genome sequence of Eschrichtius robustus ER-17-0199.</title>
        <authorList>
            <person name="Bruniche-Olsen A."/>
            <person name="Black A.N."/>
            <person name="Fields C.J."/>
            <person name="Walden K."/>
            <person name="Dewoody J.A."/>
        </authorList>
    </citation>
    <scope>NUCLEOTIDE SEQUENCE [LARGE SCALE GENOMIC DNA]</scope>
    <source>
        <strain evidence="19">ER-17-0199</strain>
        <tissue evidence="19">Blubber</tissue>
    </source>
</reference>
<evidence type="ECO:0000256" key="1">
    <source>
        <dbReference type="ARBA" id="ARBA00004123"/>
    </source>
</evidence>
<dbReference type="Gene3D" id="6.10.140.140">
    <property type="match status" value="1"/>
</dbReference>
<dbReference type="Gene3D" id="1.10.4020.10">
    <property type="entry name" value="DNA breaking-rejoining enzymes"/>
    <property type="match status" value="1"/>
</dbReference>
<dbReference type="InterPro" id="IPR003309">
    <property type="entry name" value="SCAN_dom"/>
</dbReference>
<feature type="compositionally biased region" description="Basic and acidic residues" evidence="16">
    <location>
        <begin position="773"/>
        <end position="784"/>
    </location>
</feature>
<keyword evidence="10" id="KW-0238">DNA-binding</keyword>
<sequence>MARESKESAALDAQSAEDRTGILTVKVEKEEASALAAEAGAPVSPAPGSEHSRQRFRGFRYPEAEGPREALSRLRELCRLWLRPEVHTKEQILELLVLEQFLTILPGDLQSWVRKQHPESGEEVVVLLEYLEKQLDEPMPQVPGGDQEQELLCCKMAVLTPAQRSRNTQFQPRKAPLKHESLGSQSLPDRVLQVPRLASGGRCREDAVVATRLAPESQGLLKMEDVALTLAPGWTQLDSSQVNFYRDERQENYGSLISLGGAVQTKIRDLPPDEDHPGQESGQIPCHLGEAIGQIPARAEAGDQEGRLRRKQKSSAGHRRHYCHECGKTFAQSSGLTKHRRIHTGEKPYECEECGKTFIGSSALVIHQRVHTGEKPYECEECGKVFSHSSNLIKHQRTHTGEKPYECDDCGKTFSQSCSLLEHHKIHTGEKPYQCNVCGKAFRRNSHLLRHQRIHGNKNVQNPDRGETWESQGRMESQWENVEAPVSYKCNECERSFTRNRSLIEHQKIHTGAATPPLSALLKRPPHSLSQSRGLTVHMLIGFSSGKRQKRKSCVGPLLERLRGRESPSVPVFVVTALVKAQLVAPVYRSRYPEDTPGSRRRRRSSSGSLPPAQARPSPRSGSREWPTGLRNYAFSSSSVYYGGYRYHHHHYAGDRQWAEDYEKEKEESYHQEFPEPDSGEHTPVEDEEVKTKKSSSSQSSSKEKRKKKTSHSKNKKRKKKSKGKHRKYSDNSDSNSNYNTSSDDDEKRATKAKKKKKHRAKKPKKNTKKTKKESSDKSCKDSEGELPEDIWIEQSKIEDNMALIGPEAPVIHTSQDEKPLNYGHALLPREGAAMAEYVKAGKRIPRRGEIGLRSEEIASFECLGYVMSGSRHRRMEAVRLRKENQIYSADEKRALASFNQEERRKRE</sequence>
<feature type="region of interest" description="Disordered" evidence="16">
    <location>
        <begin position="298"/>
        <end position="320"/>
    </location>
</feature>
<dbReference type="Pfam" id="PF06047">
    <property type="entry name" value="Nkap_C"/>
    <property type="match status" value="1"/>
</dbReference>
<dbReference type="AlphaFoldDB" id="A0AB34I0P8"/>
<dbReference type="FunFam" id="3.30.160.60:FF:001214">
    <property type="entry name" value="Zinc finger with KRAB and SCAN domains 4"/>
    <property type="match status" value="1"/>
</dbReference>
<comment type="caution">
    <text evidence="19">The sequence shown here is derived from an EMBL/GenBank/DDBJ whole genome shotgun (WGS) entry which is preliminary data.</text>
</comment>
<dbReference type="Pfam" id="PF00096">
    <property type="entry name" value="zf-C2H2"/>
    <property type="match status" value="6"/>
</dbReference>
<feature type="compositionally biased region" description="Basic residues" evidence="16">
    <location>
        <begin position="751"/>
        <end position="772"/>
    </location>
</feature>
<dbReference type="Pfam" id="PF01352">
    <property type="entry name" value="KRAB"/>
    <property type="match status" value="1"/>
</dbReference>
<evidence type="ECO:0000256" key="4">
    <source>
        <dbReference type="ARBA" id="ARBA00022723"/>
    </source>
</evidence>
<dbReference type="CDD" id="cd07936">
    <property type="entry name" value="SCAN"/>
    <property type="match status" value="1"/>
</dbReference>
<comment type="subcellular location">
    <subcellularLocation>
        <location evidence="1 15">Nucleus</location>
    </subcellularLocation>
</comment>
<gene>
    <name evidence="19" type="ORF">J1605_017717</name>
</gene>
<evidence type="ECO:0000256" key="12">
    <source>
        <dbReference type="ARBA" id="ARBA00023242"/>
    </source>
</evidence>
<evidence type="ECO:0000256" key="5">
    <source>
        <dbReference type="ARBA" id="ARBA00022737"/>
    </source>
</evidence>
<dbReference type="SUPFAM" id="SSF57667">
    <property type="entry name" value="beta-beta-alpha zinc fingers"/>
    <property type="match status" value="4"/>
</dbReference>
<evidence type="ECO:0000256" key="2">
    <source>
        <dbReference type="ARBA" id="ARBA00006991"/>
    </source>
</evidence>
<feature type="region of interest" description="Disordered" evidence="16">
    <location>
        <begin position="663"/>
        <end position="791"/>
    </location>
</feature>
<evidence type="ECO:0000256" key="10">
    <source>
        <dbReference type="ARBA" id="ARBA00023125"/>
    </source>
</evidence>
<evidence type="ECO:0000313" key="19">
    <source>
        <dbReference type="EMBL" id="KAJ8796845.1"/>
    </source>
</evidence>
<dbReference type="GO" id="GO:0006355">
    <property type="term" value="P:regulation of DNA-templated transcription"/>
    <property type="evidence" value="ECO:0007669"/>
    <property type="project" value="InterPro"/>
</dbReference>
<dbReference type="FunFam" id="3.30.160.60:FF:000642">
    <property type="entry name" value="Zinc finger with KRAB and SCAN domains 2"/>
    <property type="match status" value="1"/>
</dbReference>
<dbReference type="PANTHER" id="PTHR16515:SF66">
    <property type="entry name" value="C2H2-TYPE DOMAIN-CONTAINING PROTEIN"/>
    <property type="match status" value="1"/>
</dbReference>
<feature type="region of interest" description="Disordered" evidence="16">
    <location>
        <begin position="591"/>
        <end position="628"/>
    </location>
</feature>
<feature type="domain" description="SCAN box" evidence="18">
    <location>
        <begin position="53"/>
        <end position="135"/>
    </location>
</feature>
<feature type="region of interest" description="Disordered" evidence="16">
    <location>
        <begin position="34"/>
        <end position="54"/>
    </location>
</feature>
<feature type="region of interest" description="Disordered" evidence="16">
    <location>
        <begin position="165"/>
        <end position="184"/>
    </location>
</feature>
<dbReference type="Pfam" id="PF02023">
    <property type="entry name" value="SCAN"/>
    <property type="match status" value="1"/>
</dbReference>
<feature type="compositionally biased region" description="Basic residues" evidence="16">
    <location>
        <begin position="704"/>
        <end position="728"/>
    </location>
</feature>
<feature type="compositionally biased region" description="Low complexity" evidence="16">
    <location>
        <begin position="732"/>
        <end position="742"/>
    </location>
</feature>
<keyword evidence="3" id="KW-1017">Isopeptide bond</keyword>
<feature type="domain" description="C2H2-type" evidence="17">
    <location>
        <begin position="405"/>
        <end position="432"/>
    </location>
</feature>
<keyword evidence="5" id="KW-0677">Repeat</keyword>
<keyword evidence="12 15" id="KW-0539">Nucleus</keyword>
<dbReference type="CDD" id="cd07765">
    <property type="entry name" value="KRAB_A-box"/>
    <property type="match status" value="1"/>
</dbReference>
<dbReference type="PROSITE" id="PS00028">
    <property type="entry name" value="ZINC_FINGER_C2H2_1"/>
    <property type="match status" value="6"/>
</dbReference>
<keyword evidence="20" id="KW-1185">Reference proteome</keyword>
<feature type="domain" description="C2H2-type" evidence="17">
    <location>
        <begin position="321"/>
        <end position="348"/>
    </location>
</feature>
<evidence type="ECO:0000256" key="8">
    <source>
        <dbReference type="ARBA" id="ARBA00022843"/>
    </source>
</evidence>
<keyword evidence="8" id="KW-0832">Ubl conjugation</keyword>
<feature type="compositionally biased region" description="Low complexity" evidence="16">
    <location>
        <begin position="34"/>
        <end position="49"/>
    </location>
</feature>
<evidence type="ECO:0000256" key="11">
    <source>
        <dbReference type="ARBA" id="ARBA00023163"/>
    </source>
</evidence>
<evidence type="ECO:0000256" key="15">
    <source>
        <dbReference type="PROSITE-ProRule" id="PRU00187"/>
    </source>
</evidence>
<keyword evidence="6 14" id="KW-0863">Zinc-finger</keyword>
<keyword evidence="4" id="KW-0479">Metal-binding</keyword>
<dbReference type="GO" id="GO:0008270">
    <property type="term" value="F:zinc ion binding"/>
    <property type="evidence" value="ECO:0007669"/>
    <property type="project" value="UniProtKB-KW"/>
</dbReference>
<evidence type="ECO:0000256" key="13">
    <source>
        <dbReference type="ARBA" id="ARBA00079518"/>
    </source>
</evidence>
<dbReference type="PROSITE" id="PS50804">
    <property type="entry name" value="SCAN_BOX"/>
    <property type="match status" value="1"/>
</dbReference>
<dbReference type="InterPro" id="IPR013087">
    <property type="entry name" value="Znf_C2H2_type"/>
</dbReference>